<proteinExistence type="predicted"/>
<evidence type="ECO:0000259" key="2">
    <source>
        <dbReference type="Pfam" id="PF06916"/>
    </source>
</evidence>
<feature type="domain" description="DUF1279" evidence="2">
    <location>
        <begin position="123"/>
        <end position="211"/>
    </location>
</feature>
<dbReference type="OrthoDB" id="426386at2759"/>
<name>A0A2R5GZP2_9STRA</name>
<organism evidence="3 4">
    <name type="scientific">Hondaea fermentalgiana</name>
    <dbReference type="NCBI Taxonomy" id="2315210"/>
    <lineage>
        <taxon>Eukaryota</taxon>
        <taxon>Sar</taxon>
        <taxon>Stramenopiles</taxon>
        <taxon>Bigyra</taxon>
        <taxon>Labyrinthulomycetes</taxon>
        <taxon>Thraustochytrida</taxon>
        <taxon>Thraustochytriidae</taxon>
        <taxon>Hondaea</taxon>
    </lineage>
</organism>
<reference evidence="3 4" key="1">
    <citation type="submission" date="2017-12" db="EMBL/GenBank/DDBJ databases">
        <title>Sequencing, de novo assembly and annotation of complete genome of a new Thraustochytrid species, strain FCC1311.</title>
        <authorList>
            <person name="Sedici K."/>
            <person name="Godart F."/>
            <person name="Aiese Cigliano R."/>
            <person name="Sanseverino W."/>
            <person name="Barakat M."/>
            <person name="Ortet P."/>
            <person name="Marechal E."/>
            <person name="Cagnac O."/>
            <person name="Amato A."/>
        </authorList>
    </citation>
    <scope>NUCLEOTIDE SEQUENCE [LARGE SCALE GENOMIC DNA]</scope>
</reference>
<keyword evidence="4" id="KW-1185">Reference proteome</keyword>
<dbReference type="Pfam" id="PF06916">
    <property type="entry name" value="FAM210A-B_dom"/>
    <property type="match status" value="1"/>
</dbReference>
<keyword evidence="1" id="KW-0472">Membrane</keyword>
<keyword evidence="1" id="KW-1133">Transmembrane helix</keyword>
<sequence length="253" mass="27743">MMLTTATATRKAADALTRCRGGATAKAAASPWQQALFGGRAWASSLAPRRLGSGPTWALALGSRPLALTRATRSMPASWHNSPVRILAKRTLATESKETTIHKTTEEHDKKKRGKKPSSYQVLVQKYGPLVVVFHTTVWALVLVGLFVTLQYDIADVDFLLDYAPDSIVDEDRKKSLLEAAHSVYGKFAIAYALTLASGPARFGFTILVAPWLTSTVQAINSPFLNRVLLHNKYIEQALKDPKSILKMLGLRK</sequence>
<evidence type="ECO:0000256" key="1">
    <source>
        <dbReference type="SAM" id="Phobius"/>
    </source>
</evidence>
<dbReference type="AlphaFoldDB" id="A0A2R5GZP2"/>
<dbReference type="EMBL" id="BEYU01000175">
    <property type="protein sequence ID" value="GBG33951.1"/>
    <property type="molecule type" value="Genomic_DNA"/>
</dbReference>
<protein>
    <recommendedName>
        <fullName evidence="2">DUF1279 domain-containing protein</fullName>
    </recommendedName>
</protein>
<accession>A0A2R5GZP2</accession>
<dbReference type="InParanoid" id="A0A2R5GZP2"/>
<dbReference type="Proteomes" id="UP000241890">
    <property type="component" value="Unassembled WGS sequence"/>
</dbReference>
<gene>
    <name evidence="3" type="ORF">FCC1311_101742</name>
</gene>
<evidence type="ECO:0000313" key="3">
    <source>
        <dbReference type="EMBL" id="GBG33951.1"/>
    </source>
</evidence>
<evidence type="ECO:0000313" key="4">
    <source>
        <dbReference type="Proteomes" id="UP000241890"/>
    </source>
</evidence>
<comment type="caution">
    <text evidence="3">The sequence shown here is derived from an EMBL/GenBank/DDBJ whole genome shotgun (WGS) entry which is preliminary data.</text>
</comment>
<keyword evidence="1" id="KW-0812">Transmembrane</keyword>
<feature type="transmembrane region" description="Helical" evidence="1">
    <location>
        <begin position="127"/>
        <end position="150"/>
    </location>
</feature>
<dbReference type="InterPro" id="IPR009688">
    <property type="entry name" value="FAM210A/B-like_dom"/>
</dbReference>